<dbReference type="InterPro" id="IPR017896">
    <property type="entry name" value="4Fe4S_Fe-S-bd"/>
</dbReference>
<evidence type="ECO:0000313" key="7">
    <source>
        <dbReference type="Proteomes" id="UP000180246"/>
    </source>
</evidence>
<dbReference type="InterPro" id="IPR017900">
    <property type="entry name" value="4Fe4S_Fe_S_CS"/>
</dbReference>
<feature type="domain" description="4Fe-4S ferredoxin-type" evidence="5">
    <location>
        <begin position="209"/>
        <end position="238"/>
    </location>
</feature>
<dbReference type="AlphaFoldDB" id="A0A1S2NGF0"/>
<evidence type="ECO:0000256" key="2">
    <source>
        <dbReference type="ARBA" id="ARBA00022723"/>
    </source>
</evidence>
<keyword evidence="3" id="KW-0408">Iron</keyword>
<accession>A0A1S2NGF0</accession>
<feature type="domain" description="4Fe-4S ferredoxin-type" evidence="5">
    <location>
        <begin position="457"/>
        <end position="486"/>
    </location>
</feature>
<keyword evidence="2" id="KW-0479">Metal-binding</keyword>
<evidence type="ECO:0000256" key="1">
    <source>
        <dbReference type="ARBA" id="ARBA00022485"/>
    </source>
</evidence>
<evidence type="ECO:0000313" key="6">
    <source>
        <dbReference type="EMBL" id="OIJ44115.1"/>
    </source>
</evidence>
<dbReference type="GO" id="GO:0051539">
    <property type="term" value="F:4 iron, 4 sulfur cluster binding"/>
    <property type="evidence" value="ECO:0007669"/>
    <property type="project" value="UniProtKB-KW"/>
</dbReference>
<dbReference type="Pfam" id="PF13187">
    <property type="entry name" value="Fer4_9"/>
    <property type="match status" value="1"/>
</dbReference>
<dbReference type="Gene3D" id="3.30.70.20">
    <property type="match status" value="2"/>
</dbReference>
<dbReference type="PROSITE" id="PS51379">
    <property type="entry name" value="4FE4S_FER_2"/>
    <property type="match status" value="3"/>
</dbReference>
<dbReference type="GO" id="GO:0046872">
    <property type="term" value="F:metal ion binding"/>
    <property type="evidence" value="ECO:0007669"/>
    <property type="project" value="UniProtKB-KW"/>
</dbReference>
<dbReference type="RefSeq" id="WP_071362361.1">
    <property type="nucleotide sequence ID" value="NZ_JRYB01000001.1"/>
</dbReference>
<proteinExistence type="predicted"/>
<keyword evidence="4" id="KW-0411">Iron-sulfur</keyword>
<protein>
    <submittedName>
        <fullName evidence="6">4Fe-4S binding domain protein</fullName>
    </submittedName>
</protein>
<dbReference type="Proteomes" id="UP000180246">
    <property type="component" value="Unassembled WGS sequence"/>
</dbReference>
<comment type="caution">
    <text evidence="6">The sequence shown here is derived from an EMBL/GenBank/DDBJ whole genome shotgun (WGS) entry which is preliminary data.</text>
</comment>
<keyword evidence="1" id="KW-0004">4Fe-4S</keyword>
<evidence type="ECO:0000256" key="3">
    <source>
        <dbReference type="ARBA" id="ARBA00023004"/>
    </source>
</evidence>
<gene>
    <name evidence="6" type="ORF">LO55_3426</name>
</gene>
<dbReference type="PANTHER" id="PTHR43687:SF4">
    <property type="entry name" value="BLR5484 PROTEIN"/>
    <property type="match status" value="1"/>
</dbReference>
<dbReference type="Pfam" id="PF12838">
    <property type="entry name" value="Fer4_7"/>
    <property type="match status" value="1"/>
</dbReference>
<sequence length="566" mass="60460">MNIRFNDGAASDPVQDGRDAAARVAALQAARDFPDFEAAVTVDYRSHGRTLVVGSACDALPLADRLAGALSVTVLLLDEPDAPDRPQPRLYPVHRAQTVAVAGWLGAFEARWRAAGQPVGEGRFDLVLDLCPARLIASHQRPHGYYAPGRSETARMKAVEALLEMVGDFEKPKYFSYKERICAHGRNGIHTCSACVDICSAKAIVSDGDRVKVNPYLCAGCGACGTVCPTGAMSYAYPPAPFTGKRIQAALRAFREAGGAQPVLLLHDAQGLDVIERLGDSVPGRILPFSLHHVAATGIDVWLAALAYGAAGVAVLTTGEEAPQYVQALGEQMRIAQAVLDGLGYAGPHFQLLQLAGGPQASPLEAAQELALALRHAPRGDTPSSPAVFHLAADKRNTLDYALDHLHRHAPQQPPHIGLPDKAPFGALLVDRQACSLCMSCVGVCPANALQDGQGAPQLRFIEKNCVQCGLCANTCPENAIALMPRISFAPERMAAVVLNESQPFHCIRCSKPFGTLQMVENMLGRLGSHPAFAANLDRLRMCGDCRVIDMMAPADEMQVTPLRRN</sequence>
<reference evidence="6 7" key="1">
    <citation type="submission" date="2014-10" db="EMBL/GenBank/DDBJ databases">
        <authorList>
            <person name="Seo M.-J."/>
            <person name="Seok Y.J."/>
            <person name="Cha I.-T."/>
        </authorList>
    </citation>
    <scope>NUCLEOTIDE SEQUENCE [LARGE SCALE GENOMIC DNA]</scope>
    <source>
        <strain evidence="6 7">NEU</strain>
    </source>
</reference>
<organism evidence="6 7">
    <name type="scientific">Massilia timonae</name>
    <dbReference type="NCBI Taxonomy" id="47229"/>
    <lineage>
        <taxon>Bacteria</taxon>
        <taxon>Pseudomonadati</taxon>
        <taxon>Pseudomonadota</taxon>
        <taxon>Betaproteobacteria</taxon>
        <taxon>Burkholderiales</taxon>
        <taxon>Oxalobacteraceae</taxon>
        <taxon>Telluria group</taxon>
        <taxon>Massilia</taxon>
    </lineage>
</organism>
<evidence type="ECO:0000256" key="4">
    <source>
        <dbReference type="ARBA" id="ARBA00023014"/>
    </source>
</evidence>
<name>A0A1S2NGF0_9BURK</name>
<dbReference type="PANTHER" id="PTHR43687">
    <property type="entry name" value="ADENYLYLSULFATE REDUCTASE, BETA SUBUNIT"/>
    <property type="match status" value="1"/>
</dbReference>
<dbReference type="SUPFAM" id="SSF54862">
    <property type="entry name" value="4Fe-4S ferredoxins"/>
    <property type="match status" value="1"/>
</dbReference>
<dbReference type="EMBL" id="JRYB01000001">
    <property type="protein sequence ID" value="OIJ44115.1"/>
    <property type="molecule type" value="Genomic_DNA"/>
</dbReference>
<dbReference type="PROSITE" id="PS00198">
    <property type="entry name" value="4FE4S_FER_1"/>
    <property type="match status" value="2"/>
</dbReference>
<evidence type="ECO:0000259" key="5">
    <source>
        <dbReference type="PROSITE" id="PS51379"/>
    </source>
</evidence>
<feature type="domain" description="4Fe-4S ferredoxin-type" evidence="5">
    <location>
        <begin position="426"/>
        <end position="455"/>
    </location>
</feature>
<dbReference type="InterPro" id="IPR050572">
    <property type="entry name" value="Fe-S_Ferredoxin"/>
</dbReference>